<dbReference type="GeneID" id="81383780"/>
<comment type="caution">
    <text evidence="2">The sequence shown here is derived from an EMBL/GenBank/DDBJ whole genome shotgun (WGS) entry which is preliminary data.</text>
</comment>
<protein>
    <submittedName>
        <fullName evidence="2">Uncharacterized protein</fullName>
    </submittedName>
</protein>
<feature type="compositionally biased region" description="Acidic residues" evidence="1">
    <location>
        <begin position="84"/>
        <end position="108"/>
    </location>
</feature>
<proteinExistence type="predicted"/>
<feature type="compositionally biased region" description="Polar residues" evidence="1">
    <location>
        <begin position="56"/>
        <end position="72"/>
    </location>
</feature>
<feature type="compositionally biased region" description="Polar residues" evidence="1">
    <location>
        <begin position="27"/>
        <end position="39"/>
    </location>
</feature>
<sequence length="468" mass="51459">MLFPGTPSPFRLSRRQHSTRRGAGPRFSNSPRFLLSQSTPKHDNDLEIDDEDGNDAPSTSRTPRTPAASHSTIPPPRRQREVIEDFDEDEPFTEDGVDTNDQNEDGVVDDGINSTPPGESGTPGPFDEEFDAIFAPERDGQKRRRLELGGRISLDRKSDQKSPLPTLSSEPRQKPITSLDSPTSRSKPGAFPQKRDIHETPAPRVRTMGPGFATPGTISTPFRSKPRFMVSTKKPPNTQSHTRGETPSISRLASPPERRKPNFILPRSPSPSAVAEDIPAPFSPSSRALRRRGRPRAGAEIYAPGGMAAEVRSWILEMGSKREAVSNLTLQPDQTPGTRQYLATVRVIHANHAVLSSAGPLTFVQAEKTNGTSTDINDPEIIQIMMMGLPRSRQVPRADIVQFAPLQTGDLLGIHHGLTWNVELHAFQSLDPCLASTESLPIPSAIKNAGYSPKKDWLIAMEWDILEI</sequence>
<evidence type="ECO:0000256" key="1">
    <source>
        <dbReference type="SAM" id="MobiDB-lite"/>
    </source>
</evidence>
<feature type="compositionally biased region" description="Polar residues" evidence="1">
    <location>
        <begin position="234"/>
        <end position="251"/>
    </location>
</feature>
<gene>
    <name evidence="2" type="ORF">N7469_005693</name>
</gene>
<dbReference type="OrthoDB" id="5389296at2759"/>
<dbReference type="EMBL" id="JAPQKT010000004">
    <property type="protein sequence ID" value="KAJ5233927.1"/>
    <property type="molecule type" value="Genomic_DNA"/>
</dbReference>
<evidence type="ECO:0000313" key="2">
    <source>
        <dbReference type="EMBL" id="KAJ5233927.1"/>
    </source>
</evidence>
<keyword evidence="3" id="KW-1185">Reference proteome</keyword>
<feature type="compositionally biased region" description="Low complexity" evidence="1">
    <location>
        <begin position="114"/>
        <end position="125"/>
    </location>
</feature>
<name>A0A9W9P224_PENCI</name>
<organism evidence="2 3">
    <name type="scientific">Penicillium citrinum</name>
    <dbReference type="NCBI Taxonomy" id="5077"/>
    <lineage>
        <taxon>Eukaryota</taxon>
        <taxon>Fungi</taxon>
        <taxon>Dikarya</taxon>
        <taxon>Ascomycota</taxon>
        <taxon>Pezizomycotina</taxon>
        <taxon>Eurotiomycetes</taxon>
        <taxon>Eurotiomycetidae</taxon>
        <taxon>Eurotiales</taxon>
        <taxon>Aspergillaceae</taxon>
        <taxon>Penicillium</taxon>
    </lineage>
</organism>
<dbReference type="RefSeq" id="XP_056501427.1">
    <property type="nucleotide sequence ID" value="XM_056644613.1"/>
</dbReference>
<dbReference type="Proteomes" id="UP001147733">
    <property type="component" value="Unassembled WGS sequence"/>
</dbReference>
<feature type="compositionally biased region" description="Polar residues" evidence="1">
    <location>
        <begin position="161"/>
        <end position="186"/>
    </location>
</feature>
<accession>A0A9W9P224</accession>
<evidence type="ECO:0000313" key="3">
    <source>
        <dbReference type="Proteomes" id="UP001147733"/>
    </source>
</evidence>
<reference evidence="2" key="1">
    <citation type="submission" date="2022-11" db="EMBL/GenBank/DDBJ databases">
        <authorList>
            <person name="Petersen C."/>
        </authorList>
    </citation>
    <scope>NUCLEOTIDE SEQUENCE</scope>
    <source>
        <strain evidence="2">IBT 23319</strain>
    </source>
</reference>
<feature type="region of interest" description="Disordered" evidence="1">
    <location>
        <begin position="1"/>
        <end position="292"/>
    </location>
</feature>
<dbReference type="AlphaFoldDB" id="A0A9W9P224"/>
<reference evidence="2" key="2">
    <citation type="journal article" date="2023" name="IMA Fungus">
        <title>Comparative genomic study of the Penicillium genus elucidates a diverse pangenome and 15 lateral gene transfer events.</title>
        <authorList>
            <person name="Petersen C."/>
            <person name="Sorensen T."/>
            <person name="Nielsen M.R."/>
            <person name="Sondergaard T.E."/>
            <person name="Sorensen J.L."/>
            <person name="Fitzpatrick D.A."/>
            <person name="Frisvad J.C."/>
            <person name="Nielsen K.L."/>
        </authorList>
    </citation>
    <scope>NUCLEOTIDE SEQUENCE</scope>
    <source>
        <strain evidence="2">IBT 23319</strain>
    </source>
</reference>